<dbReference type="RefSeq" id="WP_378599537.1">
    <property type="nucleotide sequence ID" value="NZ_JBHSQN010000001.1"/>
</dbReference>
<name>A0ABW1JNC1_9NOCA</name>
<dbReference type="PROSITE" id="PS50943">
    <property type="entry name" value="HTH_CROC1"/>
    <property type="match status" value="1"/>
</dbReference>
<dbReference type="PRINTS" id="PR00364">
    <property type="entry name" value="DISEASERSIST"/>
</dbReference>
<feature type="domain" description="HTH cro/C1-type" evidence="1">
    <location>
        <begin position="96"/>
        <end position="117"/>
    </location>
</feature>
<dbReference type="SUPFAM" id="SSF52540">
    <property type="entry name" value="P-loop containing nucleoside triphosphate hydrolases"/>
    <property type="match status" value="1"/>
</dbReference>
<evidence type="ECO:0000259" key="1">
    <source>
        <dbReference type="PROSITE" id="PS50943"/>
    </source>
</evidence>
<dbReference type="Gene3D" id="1.25.40.10">
    <property type="entry name" value="Tetratricopeptide repeat domain"/>
    <property type="match status" value="2"/>
</dbReference>
<dbReference type="PANTHER" id="PTHR10098:SF108">
    <property type="entry name" value="TETRATRICOPEPTIDE REPEAT PROTEIN 28"/>
    <property type="match status" value="1"/>
</dbReference>
<reference evidence="3" key="1">
    <citation type="journal article" date="2019" name="Int. J. Syst. Evol. Microbiol.">
        <title>The Global Catalogue of Microorganisms (GCM) 10K type strain sequencing project: providing services to taxonomists for standard genome sequencing and annotation.</title>
        <authorList>
            <consortium name="The Broad Institute Genomics Platform"/>
            <consortium name="The Broad Institute Genome Sequencing Center for Infectious Disease"/>
            <person name="Wu L."/>
            <person name="Ma J."/>
        </authorList>
    </citation>
    <scope>NUCLEOTIDE SEQUENCE [LARGE SCALE GENOMIC DNA]</scope>
    <source>
        <strain evidence="3">CCUG 36956</strain>
    </source>
</reference>
<dbReference type="InterPro" id="IPR027417">
    <property type="entry name" value="P-loop_NTPase"/>
</dbReference>
<dbReference type="InterPro" id="IPR001387">
    <property type="entry name" value="Cro/C1-type_HTH"/>
</dbReference>
<dbReference type="Proteomes" id="UP001596223">
    <property type="component" value="Unassembled WGS sequence"/>
</dbReference>
<dbReference type="InterPro" id="IPR002182">
    <property type="entry name" value="NB-ARC"/>
</dbReference>
<gene>
    <name evidence="2" type="ORF">ACFP3H_03805</name>
</gene>
<dbReference type="Pfam" id="PF00931">
    <property type="entry name" value="NB-ARC"/>
    <property type="match status" value="1"/>
</dbReference>
<accession>A0ABW1JNC1</accession>
<comment type="caution">
    <text evidence="2">The sequence shown here is derived from an EMBL/GenBank/DDBJ whole genome shotgun (WGS) entry which is preliminary data.</text>
</comment>
<dbReference type="EMBL" id="JBHSQN010000001">
    <property type="protein sequence ID" value="MFC6010164.1"/>
    <property type="molecule type" value="Genomic_DNA"/>
</dbReference>
<dbReference type="InterPro" id="IPR011990">
    <property type="entry name" value="TPR-like_helical_dom_sf"/>
</dbReference>
<evidence type="ECO:0000313" key="2">
    <source>
        <dbReference type="EMBL" id="MFC6010164.1"/>
    </source>
</evidence>
<dbReference type="Gene3D" id="3.40.50.300">
    <property type="entry name" value="P-loop containing nucleotide triphosphate hydrolases"/>
    <property type="match status" value="1"/>
</dbReference>
<sequence>MTHDDIGGFTTDLEGRRRLRQLFSGIGLADRDLVAPMAAELLRHYRPRQAWRLANFLTQDAVAALCTQRLLPELDHPILDKRIAAIEAWPKGSRPARPSVRILKILAEIYGTTWDQLVDAKDIAHLPLADTDQLAEAIAARTASALLTARVSNREMPSDLVNFVGRSGQLDRMDRRVIEHLQRRGPAVHVITGSMGIGKTAFARHCRMAFARRYPDGNLWLDLRGHTPGTEPREAFDVLEQLLVQVGIAPEAVAGDLAGRAHQWRDAMHEKRVLLVFDNALDSGQVRYLLPQTRGCFVVITSRCRLTGLAGAVPFPLDVLTDDEARQLLVELAHLDSDHDTEAVTRILRTAGNLPLAIKLIAGQIAQYGQDRLADIAREFDELTTVLKGAPPEGPGGDSAAEHLLGWFTAGDQSLLAAFEISYAGLADPVQRRVVRAIGCFPGPEITAEVIALMTQVGLATATSLLRGLFDAGFIENSGGAGHRYRAHDAVRLCARRRAEQEEAPGEHVAALDRLIAGYLDSARKQVVLHERHPDQGRRYSQLPEVFEAAELDPEVAHQWLTVERANVLACIAAARHTTQTAELVKLLAQPLRNMGWWSDAHGLYETLREIAVTMSDRPAEAKALLQLGRIDQIGSLYDLAETSLLRALAIAREIDDQYLRADIVCELGQTAWLVAAHSESEEYYTEALALALEIDYPAAQCDAHQGIGHVRRLECRYPEAAAHFVTAREIAESLDDPVRLAQVHWGHGEVARRLGDNAIAMNDYTAALRLARQCGSEITESDALRGLGHLARLARDPMAATYFPESLAISNRLNDRYGQAWSLWGQGNLDRDAGKWESARWCYTEGLRIAVAINLSLARVDHLRGLGHVEREQGNHDAALVHYRASLHIAEQVNDPNGQGDALRALGSVRFLQGHTDEAADLLRAALRCYEPIGVPAAQRTRELLREYGFD</sequence>
<dbReference type="Pfam" id="PF13424">
    <property type="entry name" value="TPR_12"/>
    <property type="match status" value="1"/>
</dbReference>
<evidence type="ECO:0000313" key="3">
    <source>
        <dbReference type="Proteomes" id="UP001596223"/>
    </source>
</evidence>
<keyword evidence="3" id="KW-1185">Reference proteome</keyword>
<proteinExistence type="predicted"/>
<organism evidence="2 3">
    <name type="scientific">Nocardia lasii</name>
    <dbReference type="NCBI Taxonomy" id="1616107"/>
    <lineage>
        <taxon>Bacteria</taxon>
        <taxon>Bacillati</taxon>
        <taxon>Actinomycetota</taxon>
        <taxon>Actinomycetes</taxon>
        <taxon>Mycobacteriales</taxon>
        <taxon>Nocardiaceae</taxon>
        <taxon>Nocardia</taxon>
    </lineage>
</organism>
<dbReference type="SUPFAM" id="SSF48452">
    <property type="entry name" value="TPR-like"/>
    <property type="match status" value="2"/>
</dbReference>
<protein>
    <submittedName>
        <fullName evidence="2">Tetratricopeptide repeat protein</fullName>
    </submittedName>
</protein>
<dbReference type="PANTHER" id="PTHR10098">
    <property type="entry name" value="RAPSYN-RELATED"/>
    <property type="match status" value="1"/>
</dbReference>
<dbReference type="InterPro" id="IPR019734">
    <property type="entry name" value="TPR_rpt"/>
</dbReference>
<dbReference type="SMART" id="SM00028">
    <property type="entry name" value="TPR"/>
    <property type="match status" value="6"/>
</dbReference>